<evidence type="ECO:0000313" key="3">
    <source>
        <dbReference type="EMBL" id="KAG6462068.1"/>
    </source>
</evidence>
<feature type="non-terminal residue" evidence="3">
    <location>
        <position position="1"/>
    </location>
</feature>
<dbReference type="GO" id="GO:0042302">
    <property type="term" value="F:structural constituent of cuticle"/>
    <property type="evidence" value="ECO:0007669"/>
    <property type="project" value="UniProtKB-UniRule"/>
</dbReference>
<name>A0A921ZRJ4_MANSE</name>
<gene>
    <name evidence="3" type="ORF">O3G_MSEX013030</name>
</gene>
<keyword evidence="1" id="KW-0732">Signal</keyword>
<accession>A0A921ZRJ4</accession>
<dbReference type="Proteomes" id="UP000791440">
    <property type="component" value="Unassembled WGS sequence"/>
</dbReference>
<sequence length="76" mass="8739">FELSDGTKQYQRRGLLYFGNKVFYRVSGTFLWVAPDGVEYEVAYYADNTDYHVLPKAHQPKLTSTPANLPNYISCL</sequence>
<comment type="caution">
    <text evidence="3">The sequence shown here is derived from an EMBL/GenBank/DDBJ whole genome shotgun (WGS) entry which is preliminary data.</text>
</comment>
<proteinExistence type="predicted"/>
<reference evidence="3" key="2">
    <citation type="submission" date="2020-12" db="EMBL/GenBank/DDBJ databases">
        <authorList>
            <person name="Kanost M."/>
        </authorList>
    </citation>
    <scope>NUCLEOTIDE SEQUENCE</scope>
</reference>
<dbReference type="EMBL" id="JH668807">
    <property type="protein sequence ID" value="KAG6462068.1"/>
    <property type="molecule type" value="Genomic_DNA"/>
</dbReference>
<organism evidence="3 4">
    <name type="scientific">Manduca sexta</name>
    <name type="common">Tobacco hawkmoth</name>
    <name type="synonym">Tobacco hornworm</name>
    <dbReference type="NCBI Taxonomy" id="7130"/>
    <lineage>
        <taxon>Eukaryota</taxon>
        <taxon>Metazoa</taxon>
        <taxon>Ecdysozoa</taxon>
        <taxon>Arthropoda</taxon>
        <taxon>Hexapoda</taxon>
        <taxon>Insecta</taxon>
        <taxon>Pterygota</taxon>
        <taxon>Neoptera</taxon>
        <taxon>Endopterygota</taxon>
        <taxon>Lepidoptera</taxon>
        <taxon>Glossata</taxon>
        <taxon>Ditrysia</taxon>
        <taxon>Bombycoidea</taxon>
        <taxon>Sphingidae</taxon>
        <taxon>Sphinginae</taxon>
        <taxon>Sphingini</taxon>
        <taxon>Manduca</taxon>
    </lineage>
</organism>
<evidence type="ECO:0000313" key="4">
    <source>
        <dbReference type="Proteomes" id="UP000791440"/>
    </source>
</evidence>
<evidence type="ECO:0000256" key="2">
    <source>
        <dbReference type="PROSITE-ProRule" id="PRU00497"/>
    </source>
</evidence>
<dbReference type="PROSITE" id="PS51155">
    <property type="entry name" value="CHIT_BIND_RR_2"/>
    <property type="match status" value="1"/>
</dbReference>
<dbReference type="AlphaFoldDB" id="A0A921ZRJ4"/>
<keyword evidence="2" id="KW-0193">Cuticle</keyword>
<protein>
    <submittedName>
        <fullName evidence="3">Uncharacterized protein</fullName>
    </submittedName>
</protein>
<keyword evidence="4" id="KW-1185">Reference proteome</keyword>
<evidence type="ECO:0000256" key="1">
    <source>
        <dbReference type="ARBA" id="ARBA00022729"/>
    </source>
</evidence>
<dbReference type="Pfam" id="PF00379">
    <property type="entry name" value="Chitin_bind_4"/>
    <property type="match status" value="1"/>
</dbReference>
<dbReference type="InterPro" id="IPR000618">
    <property type="entry name" value="Insect_cuticle"/>
</dbReference>
<reference evidence="3" key="1">
    <citation type="journal article" date="2016" name="Insect Biochem. Mol. Biol.">
        <title>Multifaceted biological insights from a draft genome sequence of the tobacco hornworm moth, Manduca sexta.</title>
        <authorList>
            <person name="Kanost M.R."/>
            <person name="Arrese E.L."/>
            <person name="Cao X."/>
            <person name="Chen Y.R."/>
            <person name="Chellapilla S."/>
            <person name="Goldsmith M.R."/>
            <person name="Grosse-Wilde E."/>
            <person name="Heckel D.G."/>
            <person name="Herndon N."/>
            <person name="Jiang H."/>
            <person name="Papanicolaou A."/>
            <person name="Qu J."/>
            <person name="Soulages J.L."/>
            <person name="Vogel H."/>
            <person name="Walters J."/>
            <person name="Waterhouse R.M."/>
            <person name="Ahn S.J."/>
            <person name="Almeida F.C."/>
            <person name="An C."/>
            <person name="Aqrawi P."/>
            <person name="Bretschneider A."/>
            <person name="Bryant W.B."/>
            <person name="Bucks S."/>
            <person name="Chao H."/>
            <person name="Chevignon G."/>
            <person name="Christen J.M."/>
            <person name="Clarke D.F."/>
            <person name="Dittmer N.T."/>
            <person name="Ferguson L.C.F."/>
            <person name="Garavelou S."/>
            <person name="Gordon K.H.J."/>
            <person name="Gunaratna R.T."/>
            <person name="Han Y."/>
            <person name="Hauser F."/>
            <person name="He Y."/>
            <person name="Heidel-Fischer H."/>
            <person name="Hirsh A."/>
            <person name="Hu Y."/>
            <person name="Jiang H."/>
            <person name="Kalra D."/>
            <person name="Klinner C."/>
            <person name="Konig C."/>
            <person name="Kovar C."/>
            <person name="Kroll A.R."/>
            <person name="Kuwar S.S."/>
            <person name="Lee S.L."/>
            <person name="Lehman R."/>
            <person name="Li K."/>
            <person name="Li Z."/>
            <person name="Liang H."/>
            <person name="Lovelace S."/>
            <person name="Lu Z."/>
            <person name="Mansfield J.H."/>
            <person name="McCulloch K.J."/>
            <person name="Mathew T."/>
            <person name="Morton B."/>
            <person name="Muzny D.M."/>
            <person name="Neunemann D."/>
            <person name="Ongeri F."/>
            <person name="Pauchet Y."/>
            <person name="Pu L.L."/>
            <person name="Pyrousis I."/>
            <person name="Rao X.J."/>
            <person name="Redding A."/>
            <person name="Roesel C."/>
            <person name="Sanchez-Gracia A."/>
            <person name="Schaack S."/>
            <person name="Shukla A."/>
            <person name="Tetreau G."/>
            <person name="Wang Y."/>
            <person name="Xiong G.H."/>
            <person name="Traut W."/>
            <person name="Walsh T.K."/>
            <person name="Worley K.C."/>
            <person name="Wu D."/>
            <person name="Wu W."/>
            <person name="Wu Y.Q."/>
            <person name="Zhang X."/>
            <person name="Zou Z."/>
            <person name="Zucker H."/>
            <person name="Briscoe A.D."/>
            <person name="Burmester T."/>
            <person name="Clem R.J."/>
            <person name="Feyereisen R."/>
            <person name="Grimmelikhuijzen C.J.P."/>
            <person name="Hamodrakas S.J."/>
            <person name="Hansson B.S."/>
            <person name="Huguet E."/>
            <person name="Jermiin L.S."/>
            <person name="Lan Q."/>
            <person name="Lehman H.K."/>
            <person name="Lorenzen M."/>
            <person name="Merzendorfer H."/>
            <person name="Michalopoulos I."/>
            <person name="Morton D.B."/>
            <person name="Muthukrishnan S."/>
            <person name="Oakeshott J.G."/>
            <person name="Palmer W."/>
            <person name="Park Y."/>
            <person name="Passarelli A.L."/>
            <person name="Rozas J."/>
            <person name="Schwartz L.M."/>
            <person name="Smith W."/>
            <person name="Southgate A."/>
            <person name="Vilcinskas A."/>
            <person name="Vogt R."/>
            <person name="Wang P."/>
            <person name="Werren J."/>
            <person name="Yu X.Q."/>
            <person name="Zhou J.J."/>
            <person name="Brown S.J."/>
            <person name="Scherer S.E."/>
            <person name="Richards S."/>
            <person name="Blissard G.W."/>
        </authorList>
    </citation>
    <scope>NUCLEOTIDE SEQUENCE</scope>
</reference>